<sequence length="80" mass="9115">MKHWMQDMGISIFLKDRTVVPVCFGDIFLTTYSQIFGPVAGIWEHLRSSLSGHGEMEKDFAERSWAALLSVPMVPEEEVQ</sequence>
<dbReference type="EMBL" id="CAJNJA010019786">
    <property type="protein sequence ID" value="CAE7450563.1"/>
    <property type="molecule type" value="Genomic_DNA"/>
</dbReference>
<dbReference type="Proteomes" id="UP000601435">
    <property type="component" value="Unassembled WGS sequence"/>
</dbReference>
<evidence type="ECO:0000313" key="2">
    <source>
        <dbReference type="Proteomes" id="UP000601435"/>
    </source>
</evidence>
<keyword evidence="2" id="KW-1185">Reference proteome</keyword>
<feature type="non-terminal residue" evidence="1">
    <location>
        <position position="1"/>
    </location>
</feature>
<organism evidence="1 2">
    <name type="scientific">Symbiodinium necroappetens</name>
    <dbReference type="NCBI Taxonomy" id="1628268"/>
    <lineage>
        <taxon>Eukaryota</taxon>
        <taxon>Sar</taxon>
        <taxon>Alveolata</taxon>
        <taxon>Dinophyceae</taxon>
        <taxon>Suessiales</taxon>
        <taxon>Symbiodiniaceae</taxon>
        <taxon>Symbiodinium</taxon>
    </lineage>
</organism>
<name>A0A812RR12_9DINO</name>
<proteinExistence type="predicted"/>
<gene>
    <name evidence="1" type="ORF">SNEC2469_LOCUS12478</name>
</gene>
<reference evidence="1" key="1">
    <citation type="submission" date="2021-02" db="EMBL/GenBank/DDBJ databases">
        <authorList>
            <person name="Dougan E. K."/>
            <person name="Rhodes N."/>
            <person name="Thang M."/>
            <person name="Chan C."/>
        </authorList>
    </citation>
    <scope>NUCLEOTIDE SEQUENCE</scope>
</reference>
<dbReference type="AlphaFoldDB" id="A0A812RR12"/>
<dbReference type="OrthoDB" id="416444at2759"/>
<accession>A0A812RR12</accession>
<comment type="caution">
    <text evidence="1">The sequence shown here is derived from an EMBL/GenBank/DDBJ whole genome shotgun (WGS) entry which is preliminary data.</text>
</comment>
<evidence type="ECO:0000313" key="1">
    <source>
        <dbReference type="EMBL" id="CAE7450563.1"/>
    </source>
</evidence>
<protein>
    <submittedName>
        <fullName evidence="1">Uncharacterized protein</fullName>
    </submittedName>
</protein>